<dbReference type="InterPro" id="IPR015655">
    <property type="entry name" value="PP2C"/>
</dbReference>
<evidence type="ECO:0000313" key="3">
    <source>
        <dbReference type="EMBL" id="KAA8493313.1"/>
    </source>
</evidence>
<gene>
    <name evidence="3" type="ORF">FVE85_8758</name>
</gene>
<evidence type="ECO:0000259" key="2">
    <source>
        <dbReference type="PROSITE" id="PS51746"/>
    </source>
</evidence>
<reference evidence="4" key="1">
    <citation type="journal article" date="2019" name="Nat. Commun.">
        <title>Expansion of phycobilisome linker gene families in mesophilic red algae.</title>
        <authorList>
            <person name="Lee J."/>
            <person name="Kim D."/>
            <person name="Bhattacharya D."/>
            <person name="Yoon H.S."/>
        </authorList>
    </citation>
    <scope>NUCLEOTIDE SEQUENCE [LARGE SCALE GENOMIC DNA]</scope>
    <source>
        <strain evidence="4">CCMP 1328</strain>
    </source>
</reference>
<name>A0A5J4YR97_PORPP</name>
<keyword evidence="4" id="KW-1185">Reference proteome</keyword>
<accession>A0A5J4YR97</accession>
<dbReference type="Gene3D" id="3.60.40.10">
    <property type="entry name" value="PPM-type phosphatase domain"/>
    <property type="match status" value="2"/>
</dbReference>
<dbReference type="PROSITE" id="PS51746">
    <property type="entry name" value="PPM_2"/>
    <property type="match status" value="1"/>
</dbReference>
<dbReference type="InterPro" id="IPR001932">
    <property type="entry name" value="PPM-type_phosphatase-like_dom"/>
</dbReference>
<dbReference type="SMART" id="SM00332">
    <property type="entry name" value="PP2Cc"/>
    <property type="match status" value="1"/>
</dbReference>
<feature type="region of interest" description="Disordered" evidence="1">
    <location>
        <begin position="256"/>
        <end position="371"/>
    </location>
</feature>
<evidence type="ECO:0000256" key="1">
    <source>
        <dbReference type="SAM" id="MobiDB-lite"/>
    </source>
</evidence>
<dbReference type="Proteomes" id="UP000324585">
    <property type="component" value="Unassembled WGS sequence"/>
</dbReference>
<dbReference type="SUPFAM" id="SSF81606">
    <property type="entry name" value="PP2C-like"/>
    <property type="match status" value="1"/>
</dbReference>
<feature type="domain" description="PPM-type phosphatase" evidence="2">
    <location>
        <begin position="9"/>
        <end position="226"/>
    </location>
</feature>
<dbReference type="AlphaFoldDB" id="A0A5J4YR97"/>
<comment type="caution">
    <text evidence="3">The sequence shown here is derived from an EMBL/GenBank/DDBJ whole genome shotgun (WGS) entry which is preliminary data.</text>
</comment>
<feature type="compositionally biased region" description="Polar residues" evidence="1">
    <location>
        <begin position="312"/>
        <end position="329"/>
    </location>
</feature>
<feature type="compositionally biased region" description="Basic and acidic residues" evidence="1">
    <location>
        <begin position="264"/>
        <end position="273"/>
    </location>
</feature>
<dbReference type="GO" id="GO:0004722">
    <property type="term" value="F:protein serine/threonine phosphatase activity"/>
    <property type="evidence" value="ECO:0007669"/>
    <property type="project" value="InterPro"/>
</dbReference>
<sequence length="371" mass="40250">MDDLEGFLASGVVSARGKKSTLDSACQAVVERDVTRFNRDGELTGFFAVHGGYAGGTGTQYIAENLQQCVAARREYDDELYLALENGMLDCQRGLYEQWNRSGLMHGSNSTVMVVRDGYSYFVNAGGGAAVLCGVEGAVKVLTSASARFDELEHFTCYKYLPDCEDEFVLLGCDGFWEKMRPEQSVRMVRSALRKYRSVKYACEKLSYAAQVAGAKRNINVLVVLLNADAALGIPAKASLEERQSILAQLYGRGAGKSNLHTSQSEREGRDTDSMSDSSSVTSASSVAPTKKLSHLFSPKARVCTPPPVTSPAKNSSRLVVNGSRSSTPRRGVFTPPEPDILSPRQDDETSISASNASIKPSRLHQLRSMA</sequence>
<dbReference type="Pfam" id="PF00481">
    <property type="entry name" value="PP2C"/>
    <property type="match status" value="1"/>
</dbReference>
<feature type="compositionally biased region" description="Low complexity" evidence="1">
    <location>
        <begin position="275"/>
        <end position="288"/>
    </location>
</feature>
<dbReference type="PANTHER" id="PTHR47992">
    <property type="entry name" value="PROTEIN PHOSPHATASE"/>
    <property type="match status" value="1"/>
</dbReference>
<protein>
    <submittedName>
        <fullName evidence="3">Protein phosphatase 2C 57</fullName>
    </submittedName>
</protein>
<feature type="compositionally biased region" description="Basic residues" evidence="1">
    <location>
        <begin position="362"/>
        <end position="371"/>
    </location>
</feature>
<proteinExistence type="predicted"/>
<organism evidence="3 4">
    <name type="scientific">Porphyridium purpureum</name>
    <name type="common">Red alga</name>
    <name type="synonym">Porphyridium cruentum</name>
    <dbReference type="NCBI Taxonomy" id="35688"/>
    <lineage>
        <taxon>Eukaryota</taxon>
        <taxon>Rhodophyta</taxon>
        <taxon>Bangiophyceae</taxon>
        <taxon>Porphyridiales</taxon>
        <taxon>Porphyridiaceae</taxon>
        <taxon>Porphyridium</taxon>
    </lineage>
</organism>
<dbReference type="EMBL" id="VRMN01000007">
    <property type="protein sequence ID" value="KAA8493313.1"/>
    <property type="molecule type" value="Genomic_DNA"/>
</dbReference>
<dbReference type="InterPro" id="IPR036457">
    <property type="entry name" value="PPM-type-like_dom_sf"/>
</dbReference>
<evidence type="ECO:0000313" key="4">
    <source>
        <dbReference type="Proteomes" id="UP000324585"/>
    </source>
</evidence>